<reference evidence="5 6" key="1">
    <citation type="submission" date="2016-04" db="EMBL/GenBank/DDBJ databases">
        <authorList>
            <person name="Evans L.H."/>
            <person name="Alamgir A."/>
            <person name="Owens N."/>
            <person name="Weber N.D."/>
            <person name="Virtaneva K."/>
            <person name="Barbian K."/>
            <person name="Babar A."/>
            <person name="Rosenke K."/>
        </authorList>
    </citation>
    <scope>NUCLEOTIDE SEQUENCE [LARGE SCALE GENOMIC DNA]</scope>
    <source>
        <strain evidence="5 6">CCM 8644</strain>
    </source>
</reference>
<dbReference type="Pfam" id="PF04079">
    <property type="entry name" value="SMC_ScpB"/>
    <property type="match status" value="1"/>
</dbReference>
<evidence type="ECO:0000256" key="4">
    <source>
        <dbReference type="ARBA" id="ARBA00023306"/>
    </source>
</evidence>
<keyword evidence="6" id="KW-1185">Reference proteome</keyword>
<dbReference type="RefSeq" id="WP_068821173.1">
    <property type="nucleotide sequence ID" value="NZ_LWHJ01000011.1"/>
</dbReference>
<gene>
    <name evidence="5" type="ORF">A5893_03235</name>
</gene>
<dbReference type="Proteomes" id="UP000078459">
    <property type="component" value="Unassembled WGS sequence"/>
</dbReference>
<protein>
    <submittedName>
        <fullName evidence="5">SMC-Scp complex subunit ScpB</fullName>
    </submittedName>
</protein>
<keyword evidence="1" id="KW-0963">Cytoplasm</keyword>
<keyword evidence="4" id="KW-0131">Cell cycle</keyword>
<dbReference type="PANTHER" id="PTHR34298:SF2">
    <property type="entry name" value="SEGREGATION AND CONDENSATION PROTEIN B"/>
    <property type="match status" value="1"/>
</dbReference>
<keyword evidence="2" id="KW-0132">Cell division</keyword>
<dbReference type="Gene3D" id="1.10.10.10">
    <property type="entry name" value="Winged helix-like DNA-binding domain superfamily/Winged helix DNA-binding domain"/>
    <property type="match status" value="2"/>
</dbReference>
<evidence type="ECO:0000313" key="5">
    <source>
        <dbReference type="EMBL" id="OAQ42143.1"/>
    </source>
</evidence>
<dbReference type="GO" id="GO:0051301">
    <property type="term" value="P:cell division"/>
    <property type="evidence" value="ECO:0007669"/>
    <property type="project" value="UniProtKB-KW"/>
</dbReference>
<comment type="caution">
    <text evidence="5">The sequence shown here is derived from an EMBL/GenBank/DDBJ whole genome shotgun (WGS) entry which is preliminary data.</text>
</comment>
<dbReference type="STRING" id="1826909.A5893_03235"/>
<sequence length="185" mass="21002">MFEQYIEALIFASDTSIRLEEIILCLEATLEKDIKEEDVLITIENIQKKYKSQNSALELVKISGGYQFLTIKEMLPVINQLHIQKTKKKLSQSALETLAIIAYRQPITKTEIEQVRGVNCDYTVQKLLEKDLITIAGKAETPGKPIIYSLSDYFLDYFGINTISDLPHLKDIESPSQSEVGEKSD</sequence>
<dbReference type="PANTHER" id="PTHR34298">
    <property type="entry name" value="SEGREGATION AND CONDENSATION PROTEIN B"/>
    <property type="match status" value="1"/>
</dbReference>
<evidence type="ECO:0000256" key="3">
    <source>
        <dbReference type="ARBA" id="ARBA00022829"/>
    </source>
</evidence>
<evidence type="ECO:0000256" key="1">
    <source>
        <dbReference type="ARBA" id="ARBA00022490"/>
    </source>
</evidence>
<dbReference type="InterPro" id="IPR005234">
    <property type="entry name" value="ScpB_csome_segregation"/>
</dbReference>
<dbReference type="InterPro" id="IPR036390">
    <property type="entry name" value="WH_DNA-bd_sf"/>
</dbReference>
<evidence type="ECO:0000256" key="2">
    <source>
        <dbReference type="ARBA" id="ARBA00022618"/>
    </source>
</evidence>
<dbReference type="AlphaFoldDB" id="A0A179DNN8"/>
<dbReference type="InterPro" id="IPR036388">
    <property type="entry name" value="WH-like_DNA-bd_sf"/>
</dbReference>
<keyword evidence="3" id="KW-0159">Chromosome partition</keyword>
<name>A0A179DNN8_9SPHI</name>
<dbReference type="OrthoDB" id="9806226at2"/>
<reference evidence="5 6" key="2">
    <citation type="submission" date="2016-06" db="EMBL/GenBank/DDBJ databases">
        <title>Pedobacter psychrophilus sp. nov., isolated from Antarctic fragmentary rock.</title>
        <authorList>
            <person name="Svec P."/>
        </authorList>
    </citation>
    <scope>NUCLEOTIDE SEQUENCE [LARGE SCALE GENOMIC DNA]</scope>
    <source>
        <strain evidence="5 6">CCM 8644</strain>
    </source>
</reference>
<organism evidence="5 6">
    <name type="scientific">Pedobacter psychrophilus</name>
    <dbReference type="NCBI Taxonomy" id="1826909"/>
    <lineage>
        <taxon>Bacteria</taxon>
        <taxon>Pseudomonadati</taxon>
        <taxon>Bacteroidota</taxon>
        <taxon>Sphingobacteriia</taxon>
        <taxon>Sphingobacteriales</taxon>
        <taxon>Sphingobacteriaceae</taxon>
        <taxon>Pedobacter</taxon>
    </lineage>
</organism>
<dbReference type="SUPFAM" id="SSF46785">
    <property type="entry name" value="Winged helix' DNA-binding domain"/>
    <property type="match status" value="2"/>
</dbReference>
<dbReference type="PIRSF" id="PIRSF019345">
    <property type="entry name" value="ScpB"/>
    <property type="match status" value="1"/>
</dbReference>
<dbReference type="EMBL" id="LWHJ01000011">
    <property type="protein sequence ID" value="OAQ42143.1"/>
    <property type="molecule type" value="Genomic_DNA"/>
</dbReference>
<evidence type="ECO:0000313" key="6">
    <source>
        <dbReference type="Proteomes" id="UP000078459"/>
    </source>
</evidence>
<proteinExistence type="predicted"/>
<dbReference type="NCBIfam" id="TIGR00281">
    <property type="entry name" value="SMC-Scp complex subunit ScpB"/>
    <property type="match status" value="1"/>
</dbReference>
<dbReference type="GO" id="GO:0051304">
    <property type="term" value="P:chromosome separation"/>
    <property type="evidence" value="ECO:0007669"/>
    <property type="project" value="InterPro"/>
</dbReference>
<accession>A0A179DNN8</accession>